<organism evidence="7 8">
    <name type="scientific">Blattamonas nauphoetae</name>
    <dbReference type="NCBI Taxonomy" id="2049346"/>
    <lineage>
        <taxon>Eukaryota</taxon>
        <taxon>Metamonada</taxon>
        <taxon>Preaxostyla</taxon>
        <taxon>Oxymonadida</taxon>
        <taxon>Blattamonas</taxon>
    </lineage>
</organism>
<accession>A0ABQ9XCQ7</accession>
<comment type="caution">
    <text evidence="7">The sequence shown here is derived from an EMBL/GenBank/DDBJ whole genome shotgun (WGS) entry which is preliminary data.</text>
</comment>
<dbReference type="InterPro" id="IPR001245">
    <property type="entry name" value="Ser-Thr/Tyr_kinase_cat_dom"/>
</dbReference>
<dbReference type="PANTHER" id="PTHR44329">
    <property type="entry name" value="SERINE/THREONINE-PROTEIN KINASE TNNI3K-RELATED"/>
    <property type="match status" value="1"/>
</dbReference>
<dbReference type="InterPro" id="IPR011009">
    <property type="entry name" value="Kinase-like_dom_sf"/>
</dbReference>
<feature type="compositionally biased region" description="Basic and acidic residues" evidence="5">
    <location>
        <begin position="16"/>
        <end position="26"/>
    </location>
</feature>
<keyword evidence="8" id="KW-1185">Reference proteome</keyword>
<protein>
    <submittedName>
        <fullName evidence="7">Serine/threonine-protein kinase, active site</fullName>
    </submittedName>
</protein>
<reference evidence="7 8" key="1">
    <citation type="journal article" date="2022" name="bioRxiv">
        <title>Genomics of Preaxostyla Flagellates Illuminates Evolutionary Transitions and the Path Towards Mitochondrial Loss.</title>
        <authorList>
            <person name="Novak L.V.F."/>
            <person name="Treitli S.C."/>
            <person name="Pyrih J."/>
            <person name="Halakuc P."/>
            <person name="Pipaliya S.V."/>
            <person name="Vacek V."/>
            <person name="Brzon O."/>
            <person name="Soukal P."/>
            <person name="Eme L."/>
            <person name="Dacks J.B."/>
            <person name="Karnkowska A."/>
            <person name="Elias M."/>
            <person name="Hampl V."/>
        </authorList>
    </citation>
    <scope>NUCLEOTIDE SEQUENCE [LARGE SCALE GENOMIC DNA]</scope>
    <source>
        <strain evidence="7">NAU3</strain>
        <tissue evidence="7">Gut</tissue>
    </source>
</reference>
<evidence type="ECO:0000256" key="3">
    <source>
        <dbReference type="ARBA" id="ARBA00022777"/>
    </source>
</evidence>
<dbReference type="Proteomes" id="UP001281761">
    <property type="component" value="Unassembled WGS sequence"/>
</dbReference>
<keyword evidence="2" id="KW-0547">Nucleotide-binding</keyword>
<keyword evidence="4" id="KW-0067">ATP-binding</keyword>
<evidence type="ECO:0000313" key="7">
    <source>
        <dbReference type="EMBL" id="KAK2948432.1"/>
    </source>
</evidence>
<feature type="compositionally biased region" description="Polar residues" evidence="5">
    <location>
        <begin position="1"/>
        <end position="13"/>
    </location>
</feature>
<dbReference type="PANTHER" id="PTHR44329:SF288">
    <property type="entry name" value="MITOGEN-ACTIVATED PROTEIN KINASE KINASE KINASE 20"/>
    <property type="match status" value="1"/>
</dbReference>
<feature type="domain" description="Protein kinase" evidence="6">
    <location>
        <begin position="1"/>
        <end position="332"/>
    </location>
</feature>
<evidence type="ECO:0000256" key="4">
    <source>
        <dbReference type="ARBA" id="ARBA00022840"/>
    </source>
</evidence>
<dbReference type="EMBL" id="JARBJD010000176">
    <property type="protein sequence ID" value="KAK2948432.1"/>
    <property type="molecule type" value="Genomic_DNA"/>
</dbReference>
<gene>
    <name evidence="7" type="ORF">BLNAU_16597</name>
</gene>
<dbReference type="PROSITE" id="PS50011">
    <property type="entry name" value="PROTEIN_KINASE_DOM"/>
    <property type="match status" value="1"/>
</dbReference>
<dbReference type="Gene3D" id="1.10.510.10">
    <property type="entry name" value="Transferase(Phosphotransferase) domain 1"/>
    <property type="match status" value="1"/>
</dbReference>
<proteinExistence type="predicted"/>
<dbReference type="GO" id="GO:0016301">
    <property type="term" value="F:kinase activity"/>
    <property type="evidence" value="ECO:0007669"/>
    <property type="project" value="UniProtKB-KW"/>
</dbReference>
<feature type="region of interest" description="Disordered" evidence="5">
    <location>
        <begin position="1"/>
        <end position="36"/>
    </location>
</feature>
<evidence type="ECO:0000259" key="6">
    <source>
        <dbReference type="PROSITE" id="PS50011"/>
    </source>
</evidence>
<dbReference type="InterPro" id="IPR000719">
    <property type="entry name" value="Prot_kinase_dom"/>
</dbReference>
<name>A0ABQ9XCQ7_9EUKA</name>
<evidence type="ECO:0000256" key="5">
    <source>
        <dbReference type="SAM" id="MobiDB-lite"/>
    </source>
</evidence>
<dbReference type="Pfam" id="PF07714">
    <property type="entry name" value="PK_Tyr_Ser-Thr"/>
    <property type="match status" value="1"/>
</dbReference>
<sequence>MGCGSSAQPSASVDPSPKDPEIKDEQQNDSLEEENPDIKEIIDSLTAINRLIEKKDLDIDESSAMKTSSGFLYLGTFKENSVVIKEINITLSDISPFLYEAEELLQLEHDGILRLEAVCVDPPMLVFPFYEKGNLQDHLYLTRSSPESLPRPKQLKWLTKLQYIIEIVQSLQHIHTSSPQHLLGCLTSPHILVSDDGHLVVGGFGCSFRIRLMTAQEKLANTPLRLSSLTWTAPELVGCETQLTLKMDAYALGIVMFEILFQHDPYEGISQKQIMASILNGNPIRPTIPSEEEYNKLGIPTEIVALMQECWDEIPENRPALDDMLEQLEGMLVNPSD</sequence>
<keyword evidence="1" id="KW-0808">Transferase</keyword>
<evidence type="ECO:0000313" key="8">
    <source>
        <dbReference type="Proteomes" id="UP001281761"/>
    </source>
</evidence>
<keyword evidence="3 7" id="KW-0418">Kinase</keyword>
<evidence type="ECO:0000256" key="2">
    <source>
        <dbReference type="ARBA" id="ARBA00022741"/>
    </source>
</evidence>
<dbReference type="SUPFAM" id="SSF56112">
    <property type="entry name" value="Protein kinase-like (PK-like)"/>
    <property type="match status" value="1"/>
</dbReference>
<evidence type="ECO:0000256" key="1">
    <source>
        <dbReference type="ARBA" id="ARBA00022679"/>
    </source>
</evidence>
<dbReference type="PIRSF" id="PIRSF000654">
    <property type="entry name" value="Integrin-linked_kinase"/>
    <property type="match status" value="1"/>
</dbReference>
<dbReference type="InterPro" id="IPR051681">
    <property type="entry name" value="Ser/Thr_Kinases-Pseudokinases"/>
</dbReference>